<evidence type="ECO:0000313" key="2">
    <source>
        <dbReference type="Proteomes" id="UP000075886"/>
    </source>
</evidence>
<dbReference type="AlphaFoldDB" id="A0A182QWA2"/>
<proteinExistence type="predicted"/>
<reference evidence="2" key="1">
    <citation type="submission" date="2014-01" db="EMBL/GenBank/DDBJ databases">
        <title>The Genome Sequence of Anopheles farauti FAR1 (V2).</title>
        <authorList>
            <consortium name="The Broad Institute Genomics Platform"/>
            <person name="Neafsey D.E."/>
            <person name="Besansky N."/>
            <person name="Howell P."/>
            <person name="Walton C."/>
            <person name="Young S.K."/>
            <person name="Zeng Q."/>
            <person name="Gargeya S."/>
            <person name="Fitzgerald M."/>
            <person name="Haas B."/>
            <person name="Abouelleil A."/>
            <person name="Allen A.W."/>
            <person name="Alvarado L."/>
            <person name="Arachchi H.M."/>
            <person name="Berlin A.M."/>
            <person name="Chapman S.B."/>
            <person name="Gainer-Dewar J."/>
            <person name="Goldberg J."/>
            <person name="Griggs A."/>
            <person name="Gujja S."/>
            <person name="Hansen M."/>
            <person name="Howarth C."/>
            <person name="Imamovic A."/>
            <person name="Ireland A."/>
            <person name="Larimer J."/>
            <person name="McCowan C."/>
            <person name="Murphy C."/>
            <person name="Pearson M."/>
            <person name="Poon T.W."/>
            <person name="Priest M."/>
            <person name="Roberts A."/>
            <person name="Saif S."/>
            <person name="Shea T."/>
            <person name="Sisk P."/>
            <person name="Sykes S."/>
            <person name="Wortman J."/>
            <person name="Nusbaum C."/>
            <person name="Birren B."/>
        </authorList>
    </citation>
    <scope>NUCLEOTIDE SEQUENCE [LARGE SCALE GENOMIC DNA]</scope>
    <source>
        <strain evidence="2">FAR1</strain>
    </source>
</reference>
<organism evidence="1 2">
    <name type="scientific">Anopheles farauti</name>
    <dbReference type="NCBI Taxonomy" id="69004"/>
    <lineage>
        <taxon>Eukaryota</taxon>
        <taxon>Metazoa</taxon>
        <taxon>Ecdysozoa</taxon>
        <taxon>Arthropoda</taxon>
        <taxon>Hexapoda</taxon>
        <taxon>Insecta</taxon>
        <taxon>Pterygota</taxon>
        <taxon>Neoptera</taxon>
        <taxon>Endopterygota</taxon>
        <taxon>Diptera</taxon>
        <taxon>Nematocera</taxon>
        <taxon>Culicoidea</taxon>
        <taxon>Culicidae</taxon>
        <taxon>Anophelinae</taxon>
        <taxon>Anopheles</taxon>
    </lineage>
</organism>
<dbReference type="VEuPathDB" id="VectorBase:AFAF018148"/>
<evidence type="ECO:0000313" key="1">
    <source>
        <dbReference type="EnsemblMetazoa" id="AFAF018148-PA"/>
    </source>
</evidence>
<reference evidence="1" key="2">
    <citation type="submission" date="2020-05" db="UniProtKB">
        <authorList>
            <consortium name="EnsemblMetazoa"/>
        </authorList>
    </citation>
    <scope>IDENTIFICATION</scope>
    <source>
        <strain evidence="1">FAR1</strain>
    </source>
</reference>
<sequence>MCEMRLANIRQKTPCLLRLHELVAGAGRWLTEELSGTGGILPEAHGPRTRTGSTWGGGVVADKGERAESGNILPYRGLSLRSARCVPKLSVRRTTQSPTVASVRSNRLLVLLLAPYRSPAAELFHDRLNRPLDSRGFGSPVGPASSSGQGSSSRPNFITFTVWGASFASASFSLAESSMYSPFSSSRP</sequence>
<keyword evidence="2" id="KW-1185">Reference proteome</keyword>
<protein>
    <submittedName>
        <fullName evidence="1">Uncharacterized protein</fullName>
    </submittedName>
</protein>
<accession>A0A182QWA2</accession>
<dbReference type="Proteomes" id="UP000075886">
    <property type="component" value="Unassembled WGS sequence"/>
</dbReference>
<name>A0A182QWA2_9DIPT</name>
<dbReference type="EMBL" id="AXCN02000019">
    <property type="status" value="NOT_ANNOTATED_CDS"/>
    <property type="molecule type" value="Genomic_DNA"/>
</dbReference>
<dbReference type="EnsemblMetazoa" id="AFAF018148-RA">
    <property type="protein sequence ID" value="AFAF018148-PA"/>
    <property type="gene ID" value="AFAF018148"/>
</dbReference>